<name>A0A9X0HLY0_SOLP1</name>
<evidence type="ECO:0000313" key="3">
    <source>
        <dbReference type="EMBL" id="KUG08407.1"/>
    </source>
</evidence>
<keyword evidence="1" id="KW-1133">Transmembrane helix</keyword>
<keyword evidence="1" id="KW-0812">Transmembrane</keyword>
<dbReference type="EMBL" id="LNAL01000006">
    <property type="protein sequence ID" value="KUG08407.1"/>
    <property type="molecule type" value="Genomic_DNA"/>
</dbReference>
<dbReference type="Proteomes" id="UP000054223">
    <property type="component" value="Unassembled WGS sequence"/>
</dbReference>
<keyword evidence="2" id="KW-0732">Signal</keyword>
<protein>
    <recommendedName>
        <fullName evidence="5">BatD protein</fullName>
    </recommendedName>
</protein>
<feature type="transmembrane region" description="Helical" evidence="1">
    <location>
        <begin position="174"/>
        <end position="195"/>
    </location>
</feature>
<reference evidence="3 4" key="1">
    <citation type="submission" date="2015-11" db="EMBL/GenBank/DDBJ databases">
        <title>Solirubrum puertoriconensis gen. nov. an environmental bacteria isolated in Puerto Rico.</title>
        <authorList>
            <person name="Cuebas-Irizarry M.F."/>
            <person name="Montalvo-Rodriguez R."/>
        </authorList>
    </citation>
    <scope>NUCLEOTIDE SEQUENCE [LARGE SCALE GENOMIC DNA]</scope>
    <source>
        <strain evidence="3 4">MC1A</strain>
    </source>
</reference>
<evidence type="ECO:0008006" key="5">
    <source>
        <dbReference type="Google" id="ProtNLM"/>
    </source>
</evidence>
<dbReference type="AlphaFoldDB" id="A0A9X0HLY0"/>
<proteinExistence type="predicted"/>
<feature type="signal peptide" evidence="2">
    <location>
        <begin position="1"/>
        <end position="23"/>
    </location>
</feature>
<keyword evidence="4" id="KW-1185">Reference proteome</keyword>
<gene>
    <name evidence="3" type="ORF">ASU33_09575</name>
</gene>
<dbReference type="RefSeq" id="WP_059069836.1">
    <property type="nucleotide sequence ID" value="NZ_LNAL01000006.1"/>
</dbReference>
<evidence type="ECO:0000313" key="4">
    <source>
        <dbReference type="Proteomes" id="UP000054223"/>
    </source>
</evidence>
<keyword evidence="1" id="KW-0472">Membrane</keyword>
<dbReference type="OrthoDB" id="848790at2"/>
<sequence>MQLRLLCWLWLLVLLLGALGASAQAPRQAPATQPAAVPDSLPKGRFLRPSVRVGELVEFELTFRHEPALNVVFPDSTAEFKPFEYVRREYWPTRTTNGISLDRCRYTLRTFSLDSVQQLQVPVTVLRGRDTVLLYAAPAAVQLVRTAPTVAPGADLPPLRQDLRPLPVEPLFNYPYWIAGALALLAAAGVIWWTFGRNLRQRYRRYRMARNHVYFMAQYARHFERFQLSRSLANMERSITLWKNYLARLEGNSLNTLTTREIVAHYQGDSDVATALRLSDRMIYGNQLPDEAAEQTDHALELLRRFADRRYKLVRTASLRRQAASK</sequence>
<feature type="chain" id="PRO_5040804394" description="BatD protein" evidence="2">
    <location>
        <begin position="24"/>
        <end position="326"/>
    </location>
</feature>
<evidence type="ECO:0000256" key="1">
    <source>
        <dbReference type="SAM" id="Phobius"/>
    </source>
</evidence>
<evidence type="ECO:0000256" key="2">
    <source>
        <dbReference type="SAM" id="SignalP"/>
    </source>
</evidence>
<comment type="caution">
    <text evidence="3">The sequence shown here is derived from an EMBL/GenBank/DDBJ whole genome shotgun (WGS) entry which is preliminary data.</text>
</comment>
<accession>A0A9X0HLY0</accession>
<organism evidence="3 4">
    <name type="scientific">Solirubrum puertoriconensis</name>
    <dbReference type="NCBI Taxonomy" id="1751427"/>
    <lineage>
        <taxon>Bacteria</taxon>
        <taxon>Pseudomonadati</taxon>
        <taxon>Bacteroidota</taxon>
        <taxon>Cytophagia</taxon>
        <taxon>Cytophagales</taxon>
    </lineage>
</organism>